<name>A0A9W4X0F4_9GLOM</name>
<sequence length="48" mass="5739">MLEEERISIFDENFDENNTIDNIIYPTVDFNAKWELATLFTNKLNLPF</sequence>
<organism evidence="1 2">
    <name type="scientific">Funneliformis geosporum</name>
    <dbReference type="NCBI Taxonomy" id="1117311"/>
    <lineage>
        <taxon>Eukaryota</taxon>
        <taxon>Fungi</taxon>
        <taxon>Fungi incertae sedis</taxon>
        <taxon>Mucoromycota</taxon>
        <taxon>Glomeromycotina</taxon>
        <taxon>Glomeromycetes</taxon>
        <taxon>Glomerales</taxon>
        <taxon>Glomeraceae</taxon>
        <taxon>Funneliformis</taxon>
    </lineage>
</organism>
<comment type="caution">
    <text evidence="1">The sequence shown here is derived from an EMBL/GenBank/DDBJ whole genome shotgun (WGS) entry which is preliminary data.</text>
</comment>
<dbReference type="Proteomes" id="UP001153678">
    <property type="component" value="Unassembled WGS sequence"/>
</dbReference>
<protein>
    <submittedName>
        <fullName evidence="1">516_t:CDS:1</fullName>
    </submittedName>
</protein>
<dbReference type="OrthoDB" id="2392128at2759"/>
<dbReference type="AlphaFoldDB" id="A0A9W4X0F4"/>
<accession>A0A9W4X0F4</accession>
<reference evidence="1" key="1">
    <citation type="submission" date="2022-08" db="EMBL/GenBank/DDBJ databases">
        <authorList>
            <person name="Kallberg Y."/>
            <person name="Tangrot J."/>
            <person name="Rosling A."/>
        </authorList>
    </citation>
    <scope>NUCLEOTIDE SEQUENCE</scope>
    <source>
        <strain evidence="1">Wild A</strain>
    </source>
</reference>
<gene>
    <name evidence="1" type="ORF">FWILDA_LOCUS19173</name>
</gene>
<dbReference type="EMBL" id="CAMKVN010021887">
    <property type="protein sequence ID" value="CAI2199636.1"/>
    <property type="molecule type" value="Genomic_DNA"/>
</dbReference>
<evidence type="ECO:0000313" key="1">
    <source>
        <dbReference type="EMBL" id="CAI2199636.1"/>
    </source>
</evidence>
<evidence type="ECO:0000313" key="2">
    <source>
        <dbReference type="Proteomes" id="UP001153678"/>
    </source>
</evidence>
<keyword evidence="2" id="KW-1185">Reference proteome</keyword>
<feature type="non-terminal residue" evidence="1">
    <location>
        <position position="1"/>
    </location>
</feature>
<proteinExistence type="predicted"/>